<evidence type="ECO:0000313" key="2">
    <source>
        <dbReference type="EMBL" id="MCQ4921710.1"/>
    </source>
</evidence>
<keyword evidence="1" id="KW-0812">Transmembrane</keyword>
<proteinExistence type="predicted"/>
<protein>
    <submittedName>
        <fullName evidence="2">Uncharacterized protein</fullName>
    </submittedName>
</protein>
<evidence type="ECO:0000313" key="3">
    <source>
        <dbReference type="Proteomes" id="UP001524478"/>
    </source>
</evidence>
<evidence type="ECO:0000256" key="1">
    <source>
        <dbReference type="SAM" id="Phobius"/>
    </source>
</evidence>
<dbReference type="Proteomes" id="UP001524478">
    <property type="component" value="Unassembled WGS sequence"/>
</dbReference>
<keyword evidence="3" id="KW-1185">Reference proteome</keyword>
<dbReference type="EMBL" id="JANGAC010000001">
    <property type="protein sequence ID" value="MCQ4921710.1"/>
    <property type="molecule type" value="Genomic_DNA"/>
</dbReference>
<reference evidence="2 3" key="1">
    <citation type="submission" date="2022-06" db="EMBL/GenBank/DDBJ databases">
        <title>Isolation of gut microbiota from human fecal samples.</title>
        <authorList>
            <person name="Pamer E.G."/>
            <person name="Barat B."/>
            <person name="Waligurski E."/>
            <person name="Medina S."/>
            <person name="Paddock L."/>
            <person name="Mostad J."/>
        </authorList>
    </citation>
    <scope>NUCLEOTIDE SEQUENCE [LARGE SCALE GENOMIC DNA]</scope>
    <source>
        <strain evidence="2 3">DFI.7.95</strain>
    </source>
</reference>
<feature type="transmembrane region" description="Helical" evidence="1">
    <location>
        <begin position="40"/>
        <end position="59"/>
    </location>
</feature>
<gene>
    <name evidence="2" type="ORF">NE686_01315</name>
</gene>
<comment type="caution">
    <text evidence="2">The sequence shown here is derived from an EMBL/GenBank/DDBJ whole genome shotgun (WGS) entry which is preliminary data.</text>
</comment>
<sequence length="90" mass="9784">MNNINEKILQITKKALTKTEKAMERTGEIPKISSKIQYKGCLVGLGFGTILIVGGIIGLLMKKQIWPLGTLIAGTTTIISNIITMKKLQA</sequence>
<feature type="transmembrane region" description="Helical" evidence="1">
    <location>
        <begin position="65"/>
        <end position="84"/>
    </location>
</feature>
<keyword evidence="1" id="KW-0472">Membrane</keyword>
<accession>A0ABT1S5G7</accession>
<name>A0ABT1S5G7_9FIRM</name>
<dbReference type="RefSeq" id="WP_256310189.1">
    <property type="nucleotide sequence ID" value="NZ_JANGAC010000001.1"/>
</dbReference>
<organism evidence="2 3">
    <name type="scientific">Tissierella carlieri</name>
    <dbReference type="NCBI Taxonomy" id="689904"/>
    <lineage>
        <taxon>Bacteria</taxon>
        <taxon>Bacillati</taxon>
        <taxon>Bacillota</taxon>
        <taxon>Tissierellia</taxon>
        <taxon>Tissierellales</taxon>
        <taxon>Tissierellaceae</taxon>
        <taxon>Tissierella</taxon>
    </lineage>
</organism>
<keyword evidence="1" id="KW-1133">Transmembrane helix</keyword>